<keyword evidence="3" id="KW-1185">Reference proteome</keyword>
<proteinExistence type="predicted"/>
<dbReference type="Pfam" id="PF07045">
    <property type="entry name" value="DUF1330"/>
    <property type="match status" value="1"/>
</dbReference>
<dbReference type="RefSeq" id="WP_093516135.1">
    <property type="nucleotide sequence ID" value="NZ_FOSK01000001.1"/>
</dbReference>
<dbReference type="InterPro" id="IPR010753">
    <property type="entry name" value="DUF1330"/>
</dbReference>
<accession>A0A1I3VBD1</accession>
<protein>
    <submittedName>
        <fullName evidence="2">Uncharacterized conserved protein, DUF1330 family</fullName>
    </submittedName>
</protein>
<comment type="caution">
    <text evidence="2">The sequence shown here is derived from an EMBL/GenBank/DDBJ whole genome shotgun (WGS) entry which is preliminary data.</text>
</comment>
<feature type="domain" description="DUF1330" evidence="1">
    <location>
        <begin position="2"/>
        <end position="94"/>
    </location>
</feature>
<organism evidence="2 3">
    <name type="scientific">Pseudovibrio ascidiaceicola</name>
    <dbReference type="NCBI Taxonomy" id="285279"/>
    <lineage>
        <taxon>Bacteria</taxon>
        <taxon>Pseudomonadati</taxon>
        <taxon>Pseudomonadota</taxon>
        <taxon>Alphaproteobacteria</taxon>
        <taxon>Hyphomicrobiales</taxon>
        <taxon>Stappiaceae</taxon>
        <taxon>Pseudovibrio</taxon>
    </lineage>
</organism>
<dbReference type="EMBL" id="FOSK01000001">
    <property type="protein sequence ID" value="SFJ91497.1"/>
    <property type="molecule type" value="Genomic_DNA"/>
</dbReference>
<evidence type="ECO:0000259" key="1">
    <source>
        <dbReference type="Pfam" id="PF07045"/>
    </source>
</evidence>
<dbReference type="PANTHER" id="PTHR41521:SF4">
    <property type="entry name" value="BLR0684 PROTEIN"/>
    <property type="match status" value="1"/>
</dbReference>
<reference evidence="2 3" key="1">
    <citation type="submission" date="2016-10" db="EMBL/GenBank/DDBJ databases">
        <authorList>
            <person name="Varghese N."/>
            <person name="Submissions S."/>
        </authorList>
    </citation>
    <scope>NUCLEOTIDE SEQUENCE [LARGE SCALE GENOMIC DNA]</scope>
    <source>
        <strain evidence="2 3">DSM 16392</strain>
    </source>
</reference>
<name>A0A1I3VBD1_9HYPH</name>
<dbReference type="PANTHER" id="PTHR41521">
    <property type="match status" value="1"/>
</dbReference>
<gene>
    <name evidence="2" type="ORF">SAMN04488518_101247</name>
</gene>
<dbReference type="Proteomes" id="UP000199598">
    <property type="component" value="Unassembled WGS sequence"/>
</dbReference>
<dbReference type="Gene3D" id="3.30.70.100">
    <property type="match status" value="1"/>
</dbReference>
<evidence type="ECO:0000313" key="2">
    <source>
        <dbReference type="EMBL" id="SFJ91497.1"/>
    </source>
</evidence>
<dbReference type="InterPro" id="IPR011008">
    <property type="entry name" value="Dimeric_a/b-barrel"/>
</dbReference>
<dbReference type="SUPFAM" id="SSF54909">
    <property type="entry name" value="Dimeric alpha+beta barrel"/>
    <property type="match status" value="1"/>
</dbReference>
<sequence>MPAYMISWVRVEDTEVHSKDYLPNAHAILTRHGGKALSIVDNLEATEGNLPDGRFILMEFPTKAHAEGFYNDEEYQPLKALRHTISNSDMAIFDEGLIA</sequence>
<evidence type="ECO:0000313" key="3">
    <source>
        <dbReference type="Proteomes" id="UP000199598"/>
    </source>
</evidence>